<feature type="transmembrane region" description="Helical" evidence="1">
    <location>
        <begin position="111"/>
        <end position="135"/>
    </location>
</feature>
<accession>A0A8H6XCM2</accession>
<name>A0A8H6XCM2_9AGAR</name>
<feature type="transmembrane region" description="Helical" evidence="1">
    <location>
        <begin position="155"/>
        <end position="178"/>
    </location>
</feature>
<feature type="transmembrane region" description="Helical" evidence="1">
    <location>
        <begin position="199"/>
        <end position="220"/>
    </location>
</feature>
<proteinExistence type="predicted"/>
<evidence type="ECO:0000313" key="3">
    <source>
        <dbReference type="Proteomes" id="UP000623467"/>
    </source>
</evidence>
<keyword evidence="1" id="KW-0812">Transmembrane</keyword>
<feature type="transmembrane region" description="Helical" evidence="1">
    <location>
        <begin position="44"/>
        <end position="65"/>
    </location>
</feature>
<dbReference type="EMBL" id="JACAZH010000032">
    <property type="protein sequence ID" value="KAF7338868.1"/>
    <property type="molecule type" value="Genomic_DNA"/>
</dbReference>
<reference evidence="2" key="1">
    <citation type="submission" date="2020-05" db="EMBL/GenBank/DDBJ databases">
        <title>Mycena genomes resolve the evolution of fungal bioluminescence.</title>
        <authorList>
            <person name="Tsai I.J."/>
        </authorList>
    </citation>
    <scope>NUCLEOTIDE SEQUENCE</scope>
    <source>
        <strain evidence="2">160909Yilan</strain>
    </source>
</reference>
<dbReference type="Proteomes" id="UP000623467">
    <property type="component" value="Unassembled WGS sequence"/>
</dbReference>
<feature type="transmembrane region" description="Helical" evidence="1">
    <location>
        <begin position="240"/>
        <end position="260"/>
    </location>
</feature>
<protein>
    <submittedName>
        <fullName evidence="2">Zn(2)-C6 fungal-type domain-containing protein</fullName>
    </submittedName>
</protein>
<keyword evidence="3" id="KW-1185">Reference proteome</keyword>
<organism evidence="2 3">
    <name type="scientific">Mycena sanguinolenta</name>
    <dbReference type="NCBI Taxonomy" id="230812"/>
    <lineage>
        <taxon>Eukaryota</taxon>
        <taxon>Fungi</taxon>
        <taxon>Dikarya</taxon>
        <taxon>Basidiomycota</taxon>
        <taxon>Agaricomycotina</taxon>
        <taxon>Agaricomycetes</taxon>
        <taxon>Agaricomycetidae</taxon>
        <taxon>Agaricales</taxon>
        <taxon>Marasmiineae</taxon>
        <taxon>Mycenaceae</taxon>
        <taxon>Mycena</taxon>
    </lineage>
</organism>
<feature type="transmembrane region" description="Helical" evidence="1">
    <location>
        <begin position="12"/>
        <end position="32"/>
    </location>
</feature>
<keyword evidence="1" id="KW-1133">Transmembrane helix</keyword>
<gene>
    <name evidence="2" type="ORF">MSAN_02209900</name>
</gene>
<keyword evidence="1" id="KW-0472">Membrane</keyword>
<comment type="caution">
    <text evidence="2">The sequence shown here is derived from an EMBL/GenBank/DDBJ whole genome shotgun (WGS) entry which is preliminary data.</text>
</comment>
<dbReference type="OrthoDB" id="3226582at2759"/>
<evidence type="ECO:0000256" key="1">
    <source>
        <dbReference type="SAM" id="Phobius"/>
    </source>
</evidence>
<evidence type="ECO:0000313" key="2">
    <source>
        <dbReference type="EMBL" id="KAF7338868.1"/>
    </source>
</evidence>
<sequence length="300" mass="33210">MTELWYAISQLWVGTFFFGIYFALFCICIHILLHRSPGLGNTVLIVTTIALFTLSTVQLIFNLILGAVDLGEIDIPYNRLQDAGVVIYAINNMIADGLVIYRCYSIWNNNVYVVSLPIVLLIVTTGKRIALWTSSPSSHYPLVFGLDFSLPTDPFFVLTLTTNILVTAMTAGRIWWIYRAARLYMQPDVQRRYMSALSILVESGMLYSATVLVYLILGAIPSTVVLQSPVFQILTQVMGIAPTLIIVRVGLGTSVCSFMATSKTTTSTWKHSICSAHSPENVSDIEKGLSECSASNLRPF</sequence>
<dbReference type="AlphaFoldDB" id="A0A8H6XCM2"/>